<dbReference type="NCBIfam" id="NF047356">
    <property type="entry name" value="RNA_bind_RnpM"/>
    <property type="match status" value="1"/>
</dbReference>
<dbReference type="InterPro" id="IPR037465">
    <property type="entry name" value="YlxR"/>
</dbReference>
<organism evidence="2 3">
    <name type="scientific">Lacticaseibacillus baoqingensis</name>
    <dbReference type="NCBI Taxonomy" id="2486013"/>
    <lineage>
        <taxon>Bacteria</taxon>
        <taxon>Bacillati</taxon>
        <taxon>Bacillota</taxon>
        <taxon>Bacilli</taxon>
        <taxon>Lactobacillales</taxon>
        <taxon>Lactobacillaceae</taxon>
        <taxon>Lacticaseibacillus</taxon>
    </lineage>
</organism>
<dbReference type="PANTHER" id="PTHR34215:SF1">
    <property type="entry name" value="YLXR DOMAIN-CONTAINING PROTEIN"/>
    <property type="match status" value="1"/>
</dbReference>
<evidence type="ECO:0000313" key="2">
    <source>
        <dbReference type="EMBL" id="MFD1485711.1"/>
    </source>
</evidence>
<dbReference type="Pfam" id="PF04296">
    <property type="entry name" value="YlxR"/>
    <property type="match status" value="1"/>
</dbReference>
<gene>
    <name evidence="2" type="primary">rnpM</name>
    <name evidence="2" type="synonym">ylxR</name>
    <name evidence="2" type="ORF">ACFQ5J_10760</name>
</gene>
<comment type="caution">
    <text evidence="2">The sequence shown here is derived from an EMBL/GenBank/DDBJ whole genome shotgun (WGS) entry which is preliminary data.</text>
</comment>
<feature type="domain" description="YlxR" evidence="1">
    <location>
        <begin position="10"/>
        <end position="82"/>
    </location>
</feature>
<dbReference type="InterPro" id="IPR035931">
    <property type="entry name" value="YlxR-like_sf"/>
</dbReference>
<dbReference type="CDD" id="cd00279">
    <property type="entry name" value="YlxR"/>
    <property type="match status" value="1"/>
</dbReference>
<keyword evidence="3" id="KW-1185">Reference proteome</keyword>
<dbReference type="SUPFAM" id="SSF64376">
    <property type="entry name" value="YlxR-like"/>
    <property type="match status" value="1"/>
</dbReference>
<dbReference type="Proteomes" id="UP001597252">
    <property type="component" value="Unassembled WGS sequence"/>
</dbReference>
<protein>
    <submittedName>
        <fullName evidence="2">RNase P modulator RnpM</fullName>
    </submittedName>
</protein>
<evidence type="ECO:0000259" key="1">
    <source>
        <dbReference type="Pfam" id="PF04296"/>
    </source>
</evidence>
<dbReference type="InterPro" id="IPR007393">
    <property type="entry name" value="YlxR_dom"/>
</dbReference>
<evidence type="ECO:0000313" key="3">
    <source>
        <dbReference type="Proteomes" id="UP001597252"/>
    </source>
</evidence>
<dbReference type="Gene3D" id="3.30.1230.10">
    <property type="entry name" value="YlxR-like"/>
    <property type="match status" value="1"/>
</dbReference>
<reference evidence="3" key="1">
    <citation type="journal article" date="2019" name="Int. J. Syst. Evol. Microbiol.">
        <title>The Global Catalogue of Microorganisms (GCM) 10K type strain sequencing project: providing services to taxonomists for standard genome sequencing and annotation.</title>
        <authorList>
            <consortium name="The Broad Institute Genomics Platform"/>
            <consortium name="The Broad Institute Genome Sequencing Center for Infectious Disease"/>
            <person name="Wu L."/>
            <person name="Ma J."/>
        </authorList>
    </citation>
    <scope>NUCLEOTIDE SEQUENCE [LARGE SCALE GENOMIC DNA]</scope>
    <source>
        <strain evidence="3">CCM 8903</strain>
    </source>
</reference>
<dbReference type="RefSeq" id="WP_125749176.1">
    <property type="nucleotide sequence ID" value="NZ_JBHTON010000035.1"/>
</dbReference>
<sequence length="101" mass="11414">MAKQRKIPMRKDLLSGEMFPKKEMVRVVRNADNTVSIDPTGKAAGRGAYVALDPAAVKQAKRKQVIDKAFDIKVDPAFYDELYAYVDHKKARQELFGESNK</sequence>
<dbReference type="PANTHER" id="PTHR34215">
    <property type="entry name" value="BLL0784 PROTEIN"/>
    <property type="match status" value="1"/>
</dbReference>
<name>A0ABW4EAK4_9LACO</name>
<proteinExistence type="predicted"/>
<dbReference type="EMBL" id="JBHTON010000035">
    <property type="protein sequence ID" value="MFD1485711.1"/>
    <property type="molecule type" value="Genomic_DNA"/>
</dbReference>
<accession>A0ABW4EAK4</accession>